<comment type="subcellular location">
    <subcellularLocation>
        <location evidence="1">Cytoplasm</location>
    </subcellularLocation>
</comment>
<dbReference type="GO" id="GO:0035145">
    <property type="term" value="C:exon-exon junction complex"/>
    <property type="evidence" value="ECO:0007669"/>
    <property type="project" value="TreeGrafter"/>
</dbReference>
<keyword evidence="6" id="KW-1185">Reference proteome</keyword>
<feature type="compositionally biased region" description="Acidic residues" evidence="3">
    <location>
        <begin position="1027"/>
        <end position="1046"/>
    </location>
</feature>
<dbReference type="EMBL" id="JABSTU010000009">
    <property type="protein sequence ID" value="KAH8021946.1"/>
    <property type="molecule type" value="Genomic_DNA"/>
</dbReference>
<reference evidence="5" key="1">
    <citation type="journal article" date="2020" name="Cell">
        <title>Large-Scale Comparative Analyses of Tick Genomes Elucidate Their Genetic Diversity and Vector Capacities.</title>
        <authorList>
            <consortium name="Tick Genome and Microbiome Consortium (TIGMIC)"/>
            <person name="Jia N."/>
            <person name="Wang J."/>
            <person name="Shi W."/>
            <person name="Du L."/>
            <person name="Sun Y."/>
            <person name="Zhan W."/>
            <person name="Jiang J.F."/>
            <person name="Wang Q."/>
            <person name="Zhang B."/>
            <person name="Ji P."/>
            <person name="Bell-Sakyi L."/>
            <person name="Cui X.M."/>
            <person name="Yuan T.T."/>
            <person name="Jiang B.G."/>
            <person name="Yang W.F."/>
            <person name="Lam T.T."/>
            <person name="Chang Q.C."/>
            <person name="Ding S.J."/>
            <person name="Wang X.J."/>
            <person name="Zhu J.G."/>
            <person name="Ruan X.D."/>
            <person name="Zhao L."/>
            <person name="Wei J.T."/>
            <person name="Ye R.Z."/>
            <person name="Que T.C."/>
            <person name="Du C.H."/>
            <person name="Zhou Y.H."/>
            <person name="Cheng J.X."/>
            <person name="Dai P.F."/>
            <person name="Guo W.B."/>
            <person name="Han X.H."/>
            <person name="Huang E.J."/>
            <person name="Li L.F."/>
            <person name="Wei W."/>
            <person name="Gao Y.C."/>
            <person name="Liu J.Z."/>
            <person name="Shao H.Z."/>
            <person name="Wang X."/>
            <person name="Wang C.C."/>
            <person name="Yang T.C."/>
            <person name="Huo Q.B."/>
            <person name="Li W."/>
            <person name="Chen H.Y."/>
            <person name="Chen S.E."/>
            <person name="Zhou L.G."/>
            <person name="Ni X.B."/>
            <person name="Tian J.H."/>
            <person name="Sheng Y."/>
            <person name="Liu T."/>
            <person name="Pan Y.S."/>
            <person name="Xia L.Y."/>
            <person name="Li J."/>
            <person name="Zhao F."/>
            <person name="Cao W.C."/>
        </authorList>
    </citation>
    <scope>NUCLEOTIDE SEQUENCE</scope>
    <source>
        <strain evidence="5">Rmic-2018</strain>
    </source>
</reference>
<dbReference type="FunFam" id="1.25.40.180:FF:000023">
    <property type="entry name" value="regulator of nonsense transcripts 2 isoform X1"/>
    <property type="match status" value="1"/>
</dbReference>
<feature type="compositionally biased region" description="Acidic residues" evidence="3">
    <location>
        <begin position="1004"/>
        <end position="1016"/>
    </location>
</feature>
<dbReference type="VEuPathDB" id="VectorBase:LOC119174744"/>
<dbReference type="InterPro" id="IPR003890">
    <property type="entry name" value="MIF4G-like_typ-3"/>
</dbReference>
<dbReference type="GO" id="GO:0000184">
    <property type="term" value="P:nuclear-transcribed mRNA catabolic process, nonsense-mediated decay"/>
    <property type="evidence" value="ECO:0007669"/>
    <property type="project" value="InterPro"/>
</dbReference>
<keyword evidence="2" id="KW-0963">Cytoplasm</keyword>
<accession>A0A9J6DIS3</accession>
<evidence type="ECO:0000313" key="6">
    <source>
        <dbReference type="Proteomes" id="UP000821866"/>
    </source>
</evidence>
<dbReference type="FunFam" id="1.25.40.180:FF:000014">
    <property type="entry name" value="Putative regulator of nonsense transcripts 2"/>
    <property type="match status" value="1"/>
</dbReference>
<feature type="region of interest" description="Disordered" evidence="3">
    <location>
        <begin position="990"/>
        <end position="1069"/>
    </location>
</feature>
<dbReference type="FunFam" id="4.10.80.160:FF:000002">
    <property type="entry name" value="Putative regulator of nonsense transcripts 2"/>
    <property type="match status" value="1"/>
</dbReference>
<dbReference type="Pfam" id="PF04050">
    <property type="entry name" value="Upf2"/>
    <property type="match status" value="1"/>
</dbReference>
<dbReference type="SUPFAM" id="SSF48371">
    <property type="entry name" value="ARM repeat"/>
    <property type="match status" value="3"/>
</dbReference>
<dbReference type="Gene3D" id="6.10.250.770">
    <property type="match status" value="1"/>
</dbReference>
<protein>
    <recommendedName>
        <fullName evidence="4">MIF4G domain-containing protein</fullName>
    </recommendedName>
</protein>
<gene>
    <name evidence="5" type="ORF">HPB51_018795</name>
</gene>
<evidence type="ECO:0000259" key="4">
    <source>
        <dbReference type="SMART" id="SM00543"/>
    </source>
</evidence>
<feature type="compositionally biased region" description="Basic and acidic residues" evidence="3">
    <location>
        <begin position="1"/>
        <end position="23"/>
    </location>
</feature>
<dbReference type="InterPro" id="IPR007193">
    <property type="entry name" value="Upf2/Nmd2_C"/>
</dbReference>
<evidence type="ECO:0000256" key="2">
    <source>
        <dbReference type="ARBA" id="ARBA00022490"/>
    </source>
</evidence>
<dbReference type="Proteomes" id="UP000821866">
    <property type="component" value="Chromosome 7"/>
</dbReference>
<feature type="region of interest" description="Disordered" evidence="3">
    <location>
        <begin position="1"/>
        <end position="101"/>
    </location>
</feature>
<dbReference type="PANTHER" id="PTHR12839:SF7">
    <property type="entry name" value="REGULATOR OF NONSENSE TRANSCRIPTS 2"/>
    <property type="match status" value="1"/>
</dbReference>
<dbReference type="Gene3D" id="4.10.80.160">
    <property type="match status" value="1"/>
</dbReference>
<proteinExistence type="predicted"/>
<sequence>MDSEKKTEVKGKSWRREREERGRRVQARTLQAEKSDQKCAVPCSNNVPHGDGGDSKRENDIISANDNSADKVSKRADSLAPRGAIGRSGTQYSGSKDNDNAATVEESEKAILDAYVMEIQERLNFKSELRSKNLAASGNRPEEAFFSRLDSNLRKNTAFVKKLKTISEAQRDSLLKDMAGLNLTKYISEVAAAIVEAKLKRYAEFSTQLLENWLKALPLKKDDKATNLSKIRVDLRFFAELLACGVFTQKEGLPVLRNLLTFLTSSDREEHNNLNILISFCKHCGEDFAGLVPRRIRILAQKYIRDVPVSDLLTPDKQKSLLSILREYYRSLCRHLLRDHQNLRGIEAHNRRVLQTKGELSGEQKEKCEAAHVAFQKLLSGTQQFADVLDEDVPNLPLEEISTMETDAATLDVHNRFKGGELDGSSSLWEDEESRSFYENLPDLKAFIPGILFKDSAQAATTSTVTTVEEPVDLSLEEEEKENAHLDNDKIEEKDLTETLLQEIEAPDEEPTAGSGPGTANKLLLDGFLNSLLHCVSREMVDQAAEQFCMSLNTKPNRNKLIKALFLVPRTRLDLLPFYARFVATLAPCMPDVATDLVGMLKQDFKFHLKKKDQINIESKVKTMRFIDALYCLKNLLLDFSHHYIEMACNLLETCGRFLFRSPESHQRTKVYLEQMMRKKAVQALDSRYTTMIENAFYYCNPPEAPMSIRAVRPPLHEYIRKLLYKDLTKSNTEKILRQMRKLDWEDPEVCAYATKCLVAIWNVKYYNIRCMANLLAGLVAYHVTHHALFVHRFIVCLCVVSVSYQVNHPKYNQRRVSVVHYLGELYNYRMVESSVIFKVLYSFITFGVNLNGSPSALDPPDSLFRIRLVCILLETCGQYFNTGSSKKKLDCFLVFFQQYYWQKKSSDTYGEENLFPVTVDYLVKDTLLPLRPKMKLCESVEEATAAVEELMSELKPKLSEYLSAPAAGGEDGDGNKAKDLENLSPIQEVEEEPDDENHSGECSDQDGDVEGDGDTDVYSGSQSQPLEDEVGSSSEDEAGNLEEDPGSSQQDVTLVGQRPRRAPCPEDDDFMAAFDKMLSESILHRSQDSVKPQADIVIPMSLKGTGQQKKTCNNLLEKKGEEDKNTMNFILMTRKGNKPQFKSLEVPVSSELAQNLKDREEAERAEKEQVKMLTLNINERQEEEDYQEMLAAQQRPVVLNLNRDRRHKYQHPKGAPDADLIFGNNRAVLHSSRWFLPLTDTDCKGAVDVMKVYCISIDGMEGPTPKTRQVHHDAAFKRKVIACAETDGNRAASGSFGVHDLCVWDWRKQKQKIVKDSCKGFSGLQQGRFPQIEELLAEYVLEQRAAQRPVTTELL</sequence>
<organism evidence="5 6">
    <name type="scientific">Rhipicephalus microplus</name>
    <name type="common">Cattle tick</name>
    <name type="synonym">Boophilus microplus</name>
    <dbReference type="NCBI Taxonomy" id="6941"/>
    <lineage>
        <taxon>Eukaryota</taxon>
        <taxon>Metazoa</taxon>
        <taxon>Ecdysozoa</taxon>
        <taxon>Arthropoda</taxon>
        <taxon>Chelicerata</taxon>
        <taxon>Arachnida</taxon>
        <taxon>Acari</taxon>
        <taxon>Parasitiformes</taxon>
        <taxon>Ixodida</taxon>
        <taxon>Ixodoidea</taxon>
        <taxon>Ixodidae</taxon>
        <taxon>Rhipicephalinae</taxon>
        <taxon>Rhipicephalus</taxon>
        <taxon>Boophilus</taxon>
    </lineage>
</organism>
<dbReference type="Pfam" id="PF02854">
    <property type="entry name" value="MIF4G"/>
    <property type="match status" value="3"/>
</dbReference>
<reference evidence="5" key="2">
    <citation type="submission" date="2021-09" db="EMBL/GenBank/DDBJ databases">
        <authorList>
            <person name="Jia N."/>
            <person name="Wang J."/>
            <person name="Shi W."/>
            <person name="Du L."/>
            <person name="Sun Y."/>
            <person name="Zhan W."/>
            <person name="Jiang J."/>
            <person name="Wang Q."/>
            <person name="Zhang B."/>
            <person name="Ji P."/>
            <person name="Sakyi L.B."/>
            <person name="Cui X."/>
            <person name="Yuan T."/>
            <person name="Jiang B."/>
            <person name="Yang W."/>
            <person name="Lam T.T.-Y."/>
            <person name="Chang Q."/>
            <person name="Ding S."/>
            <person name="Wang X."/>
            <person name="Zhu J."/>
            <person name="Ruan X."/>
            <person name="Zhao L."/>
            <person name="Wei J."/>
            <person name="Que T."/>
            <person name="Du C."/>
            <person name="Cheng J."/>
            <person name="Dai P."/>
            <person name="Han X."/>
            <person name="Huang E."/>
            <person name="Gao Y."/>
            <person name="Liu J."/>
            <person name="Shao H."/>
            <person name="Ye R."/>
            <person name="Li L."/>
            <person name="Wei W."/>
            <person name="Wang X."/>
            <person name="Wang C."/>
            <person name="Huo Q."/>
            <person name="Li W."/>
            <person name="Guo W."/>
            <person name="Chen H."/>
            <person name="Chen S."/>
            <person name="Zhou L."/>
            <person name="Zhou L."/>
            <person name="Ni X."/>
            <person name="Tian J."/>
            <person name="Zhou Y."/>
            <person name="Sheng Y."/>
            <person name="Liu T."/>
            <person name="Pan Y."/>
            <person name="Xia L."/>
            <person name="Li J."/>
            <person name="Zhao F."/>
            <person name="Cao W."/>
        </authorList>
    </citation>
    <scope>NUCLEOTIDE SEQUENCE</scope>
    <source>
        <strain evidence="5">Rmic-2018</strain>
        <tissue evidence="5">Larvae</tissue>
    </source>
</reference>
<feature type="compositionally biased region" description="Basic and acidic residues" evidence="3">
    <location>
        <begin position="51"/>
        <end position="60"/>
    </location>
</feature>
<dbReference type="PANTHER" id="PTHR12839">
    <property type="entry name" value="NONSENSE-MEDIATED MRNA DECAY PROTEIN 2 UP-FRAMESHIFT SUPPRESSOR 2"/>
    <property type="match status" value="1"/>
</dbReference>
<dbReference type="SMART" id="SM00543">
    <property type="entry name" value="MIF4G"/>
    <property type="match status" value="3"/>
</dbReference>
<evidence type="ECO:0000256" key="1">
    <source>
        <dbReference type="ARBA" id="ARBA00004496"/>
    </source>
</evidence>
<dbReference type="InterPro" id="IPR039762">
    <property type="entry name" value="Nmd2/UPF2"/>
</dbReference>
<dbReference type="GO" id="GO:0003723">
    <property type="term" value="F:RNA binding"/>
    <property type="evidence" value="ECO:0007669"/>
    <property type="project" value="InterPro"/>
</dbReference>
<dbReference type="GO" id="GO:0005737">
    <property type="term" value="C:cytoplasm"/>
    <property type="evidence" value="ECO:0007669"/>
    <property type="project" value="UniProtKB-SubCell"/>
</dbReference>
<name>A0A9J6DIS3_RHIMP</name>
<feature type="domain" description="MIF4G" evidence="4">
    <location>
        <begin position="153"/>
        <end position="333"/>
    </location>
</feature>
<evidence type="ECO:0000313" key="5">
    <source>
        <dbReference type="EMBL" id="KAH8021946.1"/>
    </source>
</evidence>
<feature type="domain" description="MIF4G" evidence="4">
    <location>
        <begin position="718"/>
        <end position="934"/>
    </location>
</feature>
<feature type="compositionally biased region" description="Basic and acidic residues" evidence="3">
    <location>
        <begin position="68"/>
        <end position="77"/>
    </location>
</feature>
<feature type="domain" description="MIF4G" evidence="4">
    <location>
        <begin position="526"/>
        <end position="703"/>
    </location>
</feature>
<dbReference type="InterPro" id="IPR016024">
    <property type="entry name" value="ARM-type_fold"/>
</dbReference>
<evidence type="ECO:0000256" key="3">
    <source>
        <dbReference type="SAM" id="MobiDB-lite"/>
    </source>
</evidence>
<dbReference type="Gene3D" id="1.25.40.180">
    <property type="match status" value="3"/>
</dbReference>
<comment type="caution">
    <text evidence="5">The sequence shown here is derived from an EMBL/GenBank/DDBJ whole genome shotgun (WGS) entry which is preliminary data.</text>
</comment>